<evidence type="ECO:0000313" key="2">
    <source>
        <dbReference type="EMBL" id="ALA57431.1"/>
    </source>
</evidence>
<dbReference type="STRING" id="42253.NITMOv2_0999"/>
<dbReference type="KEGG" id="nmv:NITMOv2_0999"/>
<feature type="signal peptide" evidence="1">
    <location>
        <begin position="1"/>
        <end position="18"/>
    </location>
</feature>
<proteinExistence type="predicted"/>
<evidence type="ECO:0008006" key="4">
    <source>
        <dbReference type="Google" id="ProtNLM"/>
    </source>
</evidence>
<keyword evidence="1" id="KW-0732">Signal</keyword>
<reference evidence="2 3" key="1">
    <citation type="journal article" date="2015" name="Proc. Natl. Acad. Sci. U.S.A.">
        <title>Expanded metabolic versatility of ubiquitous nitrite-oxidizing bacteria from the genus Nitrospira.</title>
        <authorList>
            <person name="Koch H."/>
            <person name="Lucker S."/>
            <person name="Albertsen M."/>
            <person name="Kitzinger K."/>
            <person name="Herbold C."/>
            <person name="Spieck E."/>
            <person name="Nielsen P.H."/>
            <person name="Wagner M."/>
            <person name="Daims H."/>
        </authorList>
    </citation>
    <scope>NUCLEOTIDE SEQUENCE [LARGE SCALE GENOMIC DNA]</scope>
    <source>
        <strain evidence="2 3">NSP M-1</strain>
    </source>
</reference>
<name>A0A0K2G8Z2_NITMO</name>
<gene>
    <name evidence="2" type="ORF">NITMOv2_0999</name>
</gene>
<feature type="chain" id="PRO_5005476809" description="Lipoprotein" evidence="1">
    <location>
        <begin position="19"/>
        <end position="151"/>
    </location>
</feature>
<dbReference type="AlphaFoldDB" id="A0A0K2G8Z2"/>
<dbReference type="EMBL" id="CP011801">
    <property type="protein sequence ID" value="ALA57431.1"/>
    <property type="molecule type" value="Genomic_DNA"/>
</dbReference>
<evidence type="ECO:0000313" key="3">
    <source>
        <dbReference type="Proteomes" id="UP000069205"/>
    </source>
</evidence>
<dbReference type="RefSeq" id="WP_053378772.1">
    <property type="nucleotide sequence ID" value="NZ_CP011801.1"/>
</dbReference>
<evidence type="ECO:0000256" key="1">
    <source>
        <dbReference type="SAM" id="SignalP"/>
    </source>
</evidence>
<dbReference type="PROSITE" id="PS51257">
    <property type="entry name" value="PROKAR_LIPOPROTEIN"/>
    <property type="match status" value="1"/>
</dbReference>
<sequence length="151" mass="16423">MRRTFLAALFAGAGLLGAACNSGAPEPASVEIPSTGLRLTIVRIATDPFLPRHNLTLSIQGPGGCVASADLFPDTGYAGRRNIYLAGRGQVYVVGQFDARVIEPASCRITLSEFRHLDREVVFIGSFDENEEKRWTYFPAALRPEQPLASR</sequence>
<organism evidence="2 3">
    <name type="scientific">Nitrospira moscoviensis</name>
    <dbReference type="NCBI Taxonomy" id="42253"/>
    <lineage>
        <taxon>Bacteria</taxon>
        <taxon>Pseudomonadati</taxon>
        <taxon>Nitrospirota</taxon>
        <taxon>Nitrospiria</taxon>
        <taxon>Nitrospirales</taxon>
        <taxon>Nitrospiraceae</taxon>
        <taxon>Nitrospira</taxon>
    </lineage>
</organism>
<accession>A0A0K2G8Z2</accession>
<dbReference type="PATRIC" id="fig|42253.5.peg.982"/>
<keyword evidence="3" id="KW-1185">Reference proteome</keyword>
<protein>
    <recommendedName>
        <fullName evidence="4">Lipoprotein</fullName>
    </recommendedName>
</protein>
<dbReference type="OrthoDB" id="9793878at2"/>
<dbReference type="Proteomes" id="UP000069205">
    <property type="component" value="Chromosome"/>
</dbReference>